<dbReference type="AlphaFoldDB" id="A0A511QZ19"/>
<organism evidence="2 3">
    <name type="scientific">Meiothermus hypogaeus NBRC 106114</name>
    <dbReference type="NCBI Taxonomy" id="1227553"/>
    <lineage>
        <taxon>Bacteria</taxon>
        <taxon>Thermotogati</taxon>
        <taxon>Deinococcota</taxon>
        <taxon>Deinococci</taxon>
        <taxon>Thermales</taxon>
        <taxon>Thermaceae</taxon>
        <taxon>Meiothermus</taxon>
    </lineage>
</organism>
<dbReference type="EMBL" id="BJXL01000006">
    <property type="protein sequence ID" value="GEM82257.1"/>
    <property type="molecule type" value="Genomic_DNA"/>
</dbReference>
<evidence type="ECO:0000313" key="3">
    <source>
        <dbReference type="Proteomes" id="UP000321197"/>
    </source>
</evidence>
<evidence type="ECO:0000259" key="1">
    <source>
        <dbReference type="SMART" id="SM00953"/>
    </source>
</evidence>
<dbReference type="OrthoDB" id="9789501at2"/>
<reference evidence="2 3" key="1">
    <citation type="submission" date="2019-07" db="EMBL/GenBank/DDBJ databases">
        <title>Whole genome shotgun sequence of Meiothermus hypogaeus NBRC 106114.</title>
        <authorList>
            <person name="Hosoyama A."/>
            <person name="Uohara A."/>
            <person name="Ohji S."/>
            <person name="Ichikawa N."/>
        </authorList>
    </citation>
    <scope>NUCLEOTIDE SEQUENCE [LARGE SCALE GENOMIC DNA]</scope>
    <source>
        <strain evidence="2 3">NBRC 106114</strain>
    </source>
</reference>
<sequence length="166" mass="18464">MRAWRIASRSYAHTAFTGEGAAKSPGRWNRLGVPLGVRSQSVPKGIVPVVYLAEHLSTGILEVLVHVDDRAHLAAFVAIEVEIPDPHVEELSELPPDWRQLPEPYPESTQRLGSEWALSLRSLALRVPSAVVPSEFNLLLNPRHPAMPEVRVGQPQPLFLDPRLLR</sequence>
<name>A0A511QZ19_9DEIN</name>
<comment type="caution">
    <text evidence="2">The sequence shown here is derived from an EMBL/GenBank/DDBJ whole genome shotgun (WGS) entry which is preliminary data.</text>
</comment>
<dbReference type="RefSeq" id="WP_013012838.1">
    <property type="nucleotide sequence ID" value="NZ_BJXL01000006.1"/>
</dbReference>
<protein>
    <recommendedName>
        <fullName evidence="1">RES domain-containing protein</fullName>
    </recommendedName>
</protein>
<dbReference type="Proteomes" id="UP000321197">
    <property type="component" value="Unassembled WGS sequence"/>
</dbReference>
<accession>A0A511QZ19</accession>
<feature type="domain" description="RES" evidence="1">
    <location>
        <begin position="15"/>
        <end position="154"/>
    </location>
</feature>
<dbReference type="SMART" id="SM00953">
    <property type="entry name" value="RES"/>
    <property type="match status" value="1"/>
</dbReference>
<proteinExistence type="predicted"/>
<dbReference type="Pfam" id="PF08808">
    <property type="entry name" value="RES"/>
    <property type="match status" value="1"/>
</dbReference>
<gene>
    <name evidence="2" type="ORF">MHY01S_04230</name>
</gene>
<dbReference type="InterPro" id="IPR014914">
    <property type="entry name" value="RES_dom"/>
</dbReference>
<evidence type="ECO:0000313" key="2">
    <source>
        <dbReference type="EMBL" id="GEM82257.1"/>
    </source>
</evidence>